<dbReference type="PANTHER" id="PTHR43643:SF3">
    <property type="entry name" value="HISTIDINOL-PHOSPHATE AMINOTRANSFERASE"/>
    <property type="match status" value="1"/>
</dbReference>
<evidence type="ECO:0000313" key="6">
    <source>
        <dbReference type="EMBL" id="SVA78047.1"/>
    </source>
</evidence>
<dbReference type="Pfam" id="PF00155">
    <property type="entry name" value="Aminotran_1_2"/>
    <property type="match status" value="1"/>
</dbReference>
<dbReference type="CDD" id="cd00609">
    <property type="entry name" value="AAT_like"/>
    <property type="match status" value="1"/>
</dbReference>
<sequence>VLELAPYQPGKPLEELSRELGIGDAIKLASNENPRGPGPGVRQALADAITGISRYPDSTGYRLKRILADRLNVDEAQITLGNGSNDVLELAARVALSPGSVGVVDEYCFVVYPLAIAAAHGKLTRVSSLDWGHDLDEMAAAVDAATRIVYIANPNNPTGTWVNKNSLEKFLNRVPERVWVVLDEAYFEYVDGKDYPDGVKMLVDYPNLVVTRTFSKIHGLAALRIGYSVTSSDFADLMNRIRQPFNVNALALAAAEAALADDDYVNASRRLNTKGMDYVVEGLGKLGFSVIPSAGNFVSFESGRASHRIYEALLQRGVIVRPLGNYGMNEHLRVTVGLPDENERFLEALSQIS</sequence>
<feature type="domain" description="Aminotransferase class I/classII large" evidence="5">
    <location>
        <begin position="24"/>
        <end position="349"/>
    </location>
</feature>
<accession>A0A381YNE0</accession>
<dbReference type="EMBL" id="UINC01018554">
    <property type="protein sequence ID" value="SVA78047.1"/>
    <property type="molecule type" value="Genomic_DNA"/>
</dbReference>
<dbReference type="InterPro" id="IPR015421">
    <property type="entry name" value="PyrdxlP-dep_Trfase_major"/>
</dbReference>
<evidence type="ECO:0000256" key="4">
    <source>
        <dbReference type="ARBA" id="ARBA00022898"/>
    </source>
</evidence>
<comment type="cofactor">
    <cofactor evidence="1">
        <name>pyridoxal 5'-phosphate</name>
        <dbReference type="ChEBI" id="CHEBI:597326"/>
    </cofactor>
</comment>
<feature type="non-terminal residue" evidence="6">
    <location>
        <position position="1"/>
    </location>
</feature>
<evidence type="ECO:0000256" key="1">
    <source>
        <dbReference type="ARBA" id="ARBA00001933"/>
    </source>
</evidence>
<protein>
    <recommendedName>
        <fullName evidence="5">Aminotransferase class I/classII large domain-containing protein</fullName>
    </recommendedName>
</protein>
<reference evidence="6" key="1">
    <citation type="submission" date="2018-05" db="EMBL/GenBank/DDBJ databases">
        <authorList>
            <person name="Lanie J.A."/>
            <person name="Ng W.-L."/>
            <person name="Kazmierczak K.M."/>
            <person name="Andrzejewski T.M."/>
            <person name="Davidsen T.M."/>
            <person name="Wayne K.J."/>
            <person name="Tettelin H."/>
            <person name="Glass J.I."/>
            <person name="Rusch D."/>
            <person name="Podicherti R."/>
            <person name="Tsui H.-C.T."/>
            <person name="Winkler M.E."/>
        </authorList>
    </citation>
    <scope>NUCLEOTIDE SEQUENCE</scope>
</reference>
<organism evidence="6">
    <name type="scientific">marine metagenome</name>
    <dbReference type="NCBI Taxonomy" id="408172"/>
    <lineage>
        <taxon>unclassified sequences</taxon>
        <taxon>metagenomes</taxon>
        <taxon>ecological metagenomes</taxon>
    </lineage>
</organism>
<dbReference type="InterPro" id="IPR050106">
    <property type="entry name" value="HistidinolP_aminotransfase"/>
</dbReference>
<dbReference type="PANTHER" id="PTHR43643">
    <property type="entry name" value="HISTIDINOL-PHOSPHATE AMINOTRANSFERASE 2"/>
    <property type="match status" value="1"/>
</dbReference>
<name>A0A381YNE0_9ZZZZ</name>
<keyword evidence="4" id="KW-0663">Pyridoxal phosphate</keyword>
<keyword evidence="3" id="KW-0808">Transferase</keyword>
<evidence type="ECO:0000256" key="2">
    <source>
        <dbReference type="ARBA" id="ARBA00022576"/>
    </source>
</evidence>
<dbReference type="Gene3D" id="3.90.1150.10">
    <property type="entry name" value="Aspartate Aminotransferase, domain 1"/>
    <property type="match status" value="1"/>
</dbReference>
<dbReference type="GO" id="GO:0000105">
    <property type="term" value="P:L-histidine biosynthetic process"/>
    <property type="evidence" value="ECO:0007669"/>
    <property type="project" value="InterPro"/>
</dbReference>
<dbReference type="GO" id="GO:0030170">
    <property type="term" value="F:pyridoxal phosphate binding"/>
    <property type="evidence" value="ECO:0007669"/>
    <property type="project" value="InterPro"/>
</dbReference>
<keyword evidence="2" id="KW-0032">Aminotransferase</keyword>
<dbReference type="SUPFAM" id="SSF53383">
    <property type="entry name" value="PLP-dependent transferases"/>
    <property type="match status" value="1"/>
</dbReference>
<dbReference type="Gene3D" id="3.40.640.10">
    <property type="entry name" value="Type I PLP-dependent aspartate aminotransferase-like (Major domain)"/>
    <property type="match status" value="1"/>
</dbReference>
<dbReference type="InterPro" id="IPR005861">
    <property type="entry name" value="HisP_aminotrans"/>
</dbReference>
<dbReference type="InterPro" id="IPR004839">
    <property type="entry name" value="Aminotransferase_I/II_large"/>
</dbReference>
<gene>
    <name evidence="6" type="ORF">METZ01_LOCUS130901</name>
</gene>
<proteinExistence type="inferred from homology"/>
<dbReference type="InterPro" id="IPR015422">
    <property type="entry name" value="PyrdxlP-dep_Trfase_small"/>
</dbReference>
<dbReference type="NCBIfam" id="TIGR01141">
    <property type="entry name" value="hisC"/>
    <property type="match status" value="1"/>
</dbReference>
<dbReference type="AlphaFoldDB" id="A0A381YNE0"/>
<dbReference type="InterPro" id="IPR015424">
    <property type="entry name" value="PyrdxlP-dep_Trfase"/>
</dbReference>
<dbReference type="HAMAP" id="MF_01023">
    <property type="entry name" value="HisC_aminotrans_2"/>
    <property type="match status" value="1"/>
</dbReference>
<evidence type="ECO:0000256" key="3">
    <source>
        <dbReference type="ARBA" id="ARBA00022679"/>
    </source>
</evidence>
<dbReference type="GO" id="GO:0004400">
    <property type="term" value="F:histidinol-phosphate transaminase activity"/>
    <property type="evidence" value="ECO:0007669"/>
    <property type="project" value="InterPro"/>
</dbReference>
<evidence type="ECO:0000259" key="5">
    <source>
        <dbReference type="Pfam" id="PF00155"/>
    </source>
</evidence>